<proteinExistence type="predicted"/>
<evidence type="ECO:0000259" key="1">
    <source>
        <dbReference type="Pfam" id="PF12773"/>
    </source>
</evidence>
<keyword evidence="3" id="KW-1185">Reference proteome</keyword>
<dbReference type="Pfam" id="PF12773">
    <property type="entry name" value="DZR"/>
    <property type="match status" value="1"/>
</dbReference>
<feature type="domain" description="DZANK-type" evidence="1">
    <location>
        <begin position="141"/>
        <end position="186"/>
    </location>
</feature>
<dbReference type="RefSeq" id="WP_160554793.1">
    <property type="nucleotide sequence ID" value="NZ_CP047650.1"/>
</dbReference>
<reference evidence="2 3" key="1">
    <citation type="submission" date="2020-01" db="EMBL/GenBank/DDBJ databases">
        <title>Genome sequencing of strain KACC 21265.</title>
        <authorList>
            <person name="Heo J."/>
            <person name="Kim S.-J."/>
            <person name="Kim J.-S."/>
            <person name="Hong S.-B."/>
            <person name="Kwon S.-W."/>
        </authorList>
    </citation>
    <scope>NUCLEOTIDE SEQUENCE [LARGE SCALE GENOMIC DNA]</scope>
    <source>
        <strain evidence="2 3">KACC 21265</strain>
    </source>
</reference>
<accession>A0A857JCP9</accession>
<dbReference type="EMBL" id="CP047650">
    <property type="protein sequence ID" value="QHJ00984.1"/>
    <property type="molecule type" value="Genomic_DNA"/>
</dbReference>
<dbReference type="AlphaFoldDB" id="A0A857JCP9"/>
<dbReference type="Proteomes" id="UP000464787">
    <property type="component" value="Chromosome"/>
</dbReference>
<dbReference type="InterPro" id="IPR025874">
    <property type="entry name" value="DZR"/>
</dbReference>
<gene>
    <name evidence="2" type="ORF">GT347_25135</name>
</gene>
<sequence>MPLSNYRDLSVGGSDVGAGFQYEFFCSNCDRKWKSPFKPYRLGQITGLLTRFTFLFTDLKTAGRTTGNFADIGSRGAREKAFAEARTRAESLFATCPGCKKDMCGDCLDESHPPCVVCQGKQAENSQRDAQRQANNAPNGCPNCSQPHAGGRFCAECGFDMASTHKSCPTCSATLPRQARFCNECGHGF</sequence>
<dbReference type="KEGG" id="xyk:GT347_25135"/>
<name>A0A857JCP9_9BURK</name>
<organism evidence="2 3">
    <name type="scientific">Xylophilus rhododendri</name>
    <dbReference type="NCBI Taxonomy" id="2697032"/>
    <lineage>
        <taxon>Bacteria</taxon>
        <taxon>Pseudomonadati</taxon>
        <taxon>Pseudomonadota</taxon>
        <taxon>Betaproteobacteria</taxon>
        <taxon>Burkholderiales</taxon>
        <taxon>Xylophilus</taxon>
    </lineage>
</organism>
<evidence type="ECO:0000313" key="2">
    <source>
        <dbReference type="EMBL" id="QHJ00984.1"/>
    </source>
</evidence>
<evidence type="ECO:0000313" key="3">
    <source>
        <dbReference type="Proteomes" id="UP000464787"/>
    </source>
</evidence>
<protein>
    <recommendedName>
        <fullName evidence="1">DZANK-type domain-containing protein</fullName>
    </recommendedName>
</protein>